<dbReference type="EMBL" id="BGZK01001150">
    <property type="protein sequence ID" value="GBP72574.1"/>
    <property type="molecule type" value="Genomic_DNA"/>
</dbReference>
<sequence length="206" mass="23869">MYELSSEYRWNEVYFAIGRHRTREIFGSGGGGRRHLHTMRGRGRRARRRQGSSLLSRTYCPLNGTEGVVLFPRLRAYFTTIRLINNMSITNVFAWSTKKFKNFAQIMRTTSTPRPLKRAPQAGFIPEGRDTYDQSNCQTVLRRVVGGARAPARSHSEIDIRPIESPKIKVTTCRIDLARADYHWRRMFLEYGDHELNAVAWDGQMD</sequence>
<organism evidence="2 3">
    <name type="scientific">Eumeta variegata</name>
    <name type="common">Bagworm moth</name>
    <name type="synonym">Eumeta japonica</name>
    <dbReference type="NCBI Taxonomy" id="151549"/>
    <lineage>
        <taxon>Eukaryota</taxon>
        <taxon>Metazoa</taxon>
        <taxon>Ecdysozoa</taxon>
        <taxon>Arthropoda</taxon>
        <taxon>Hexapoda</taxon>
        <taxon>Insecta</taxon>
        <taxon>Pterygota</taxon>
        <taxon>Neoptera</taxon>
        <taxon>Endopterygota</taxon>
        <taxon>Lepidoptera</taxon>
        <taxon>Glossata</taxon>
        <taxon>Ditrysia</taxon>
        <taxon>Tineoidea</taxon>
        <taxon>Psychidae</taxon>
        <taxon>Oiketicinae</taxon>
        <taxon>Eumeta</taxon>
    </lineage>
</organism>
<evidence type="ECO:0000256" key="1">
    <source>
        <dbReference type="SAM" id="MobiDB-lite"/>
    </source>
</evidence>
<feature type="region of interest" description="Disordered" evidence="1">
    <location>
        <begin position="28"/>
        <end position="50"/>
    </location>
</feature>
<gene>
    <name evidence="2" type="ORF">EVAR_89670_1</name>
</gene>
<evidence type="ECO:0000313" key="3">
    <source>
        <dbReference type="Proteomes" id="UP000299102"/>
    </source>
</evidence>
<dbReference type="Proteomes" id="UP000299102">
    <property type="component" value="Unassembled WGS sequence"/>
</dbReference>
<name>A0A4C1YC75_EUMVA</name>
<keyword evidence="3" id="KW-1185">Reference proteome</keyword>
<protein>
    <submittedName>
        <fullName evidence="2">Uncharacterized protein</fullName>
    </submittedName>
</protein>
<comment type="caution">
    <text evidence="2">The sequence shown here is derived from an EMBL/GenBank/DDBJ whole genome shotgun (WGS) entry which is preliminary data.</text>
</comment>
<dbReference type="AlphaFoldDB" id="A0A4C1YC75"/>
<evidence type="ECO:0000313" key="2">
    <source>
        <dbReference type="EMBL" id="GBP72574.1"/>
    </source>
</evidence>
<reference evidence="2 3" key="1">
    <citation type="journal article" date="2019" name="Commun. Biol.">
        <title>The bagworm genome reveals a unique fibroin gene that provides high tensile strength.</title>
        <authorList>
            <person name="Kono N."/>
            <person name="Nakamura H."/>
            <person name="Ohtoshi R."/>
            <person name="Tomita M."/>
            <person name="Numata K."/>
            <person name="Arakawa K."/>
        </authorList>
    </citation>
    <scope>NUCLEOTIDE SEQUENCE [LARGE SCALE GENOMIC DNA]</scope>
</reference>
<feature type="compositionally biased region" description="Basic residues" evidence="1">
    <location>
        <begin position="32"/>
        <end position="50"/>
    </location>
</feature>
<accession>A0A4C1YC75</accession>
<proteinExistence type="predicted"/>